<comment type="caution">
    <text evidence="1">The sequence shown here is derived from an EMBL/GenBank/DDBJ whole genome shotgun (WGS) entry which is preliminary data.</text>
</comment>
<evidence type="ECO:0000313" key="1">
    <source>
        <dbReference type="EMBL" id="MBB5672299.1"/>
    </source>
</evidence>
<dbReference type="AlphaFoldDB" id="A0AB73H1N2"/>
<dbReference type="RefSeq" id="WP_184578716.1">
    <property type="nucleotide sequence ID" value="NZ_JACIIQ010000022.1"/>
</dbReference>
<name>A0AB73H1N2_9XANT</name>
<organism evidence="1">
    <name type="scientific">Xanthomonas arboricola</name>
    <dbReference type="NCBI Taxonomy" id="56448"/>
    <lineage>
        <taxon>Bacteria</taxon>
        <taxon>Pseudomonadati</taxon>
        <taxon>Pseudomonadota</taxon>
        <taxon>Gammaproteobacteria</taxon>
        <taxon>Lysobacterales</taxon>
        <taxon>Lysobacteraceae</taxon>
        <taxon>Xanthomonas</taxon>
    </lineage>
</organism>
<reference evidence="1" key="1">
    <citation type="submission" date="2020-08" db="EMBL/GenBank/DDBJ databases">
        <title>Studying the diversity of plant-associated saprophytic bacteria and their role in host health and plant-pathogen interactions.</title>
        <authorList>
            <person name="Potnis N."/>
        </authorList>
    </citation>
    <scope>NUCLEOTIDE SEQUENCE</scope>
    <source>
        <strain evidence="1">F21</strain>
    </source>
</reference>
<evidence type="ECO:0008006" key="2">
    <source>
        <dbReference type="Google" id="ProtNLM"/>
    </source>
</evidence>
<dbReference type="EMBL" id="JACIIQ010000022">
    <property type="protein sequence ID" value="MBB5672299.1"/>
    <property type="molecule type" value="Genomic_DNA"/>
</dbReference>
<protein>
    <recommendedName>
        <fullName evidence="2">Type III secretion system effector protein</fullName>
    </recommendedName>
</protein>
<proteinExistence type="predicted"/>
<gene>
    <name evidence="1" type="ORF">FHR65_003897</name>
</gene>
<sequence>MTRIRRLAALDQANHGAAVATSEPAASEPVASSVYDDVSDPSVLLGLDMSAEPANTEAAPAEAVIEPEGVEEPATVEEPVAVADVEPERPALAGEAAEAGLAPVRLEPDARPELLDTLGSLGPIFRAAAVFPGPDAKQEDTLQVIRMLSRDAVMLADIVARDTDQLEIDQRWRRRRAGLLTSEMVASHWLSTVIGQGGLASIDEWPSANRPRLAAALAAAIDQVSETPLCDASTATASSAIFALAPLVLDLQRFADVVHISVPSFLVDADTAAALIGAVVGEEVHAGVLRLEPLLPGMSKLDIGSELMAQVGPMALAAWEGARGELLDRLKDIDTEEEAHKLLSDPNMNSGIPVERVCERLRPMVRRLVGSTVYSAKMIGGAQ</sequence>
<accession>A0AB73H1N2</accession>
<dbReference type="Proteomes" id="UP000528595">
    <property type="component" value="Unassembled WGS sequence"/>
</dbReference>